<evidence type="ECO:0000313" key="1">
    <source>
        <dbReference type="EMBL" id="SIR60875.1"/>
    </source>
</evidence>
<sequence>MVPDALETLRGLDGVDPSEAQERLRELRERHPGVRFRLLWQREDYDDSLHYDLLIKAPGEGTVSLSWCPDRALPWPLRGVQRAAEMLLLRIDGVGVTVVDAIAWLDFLWDETRLVDRIVAAALVQAEMAEAPVELSDHEIQEAVDAFRRARGLLTAERTREWMDRRSLTLVDLQELVAGEVAAARVRERVTAGRVEPYFEEHREELGTARVARLTFPDSETARRAAAEIDAGAGFLTLAERTRGARLVVEDVPAAEVGTARPGDVVSPAPGVLLKVISVAGAELDADTRRRVERRVFDLWIDERRRAAKIEWFWGTMARTGTL</sequence>
<proteinExistence type="predicted"/>
<reference evidence="2" key="1">
    <citation type="submission" date="2017-01" db="EMBL/GenBank/DDBJ databases">
        <authorList>
            <person name="Varghese N."/>
            <person name="Submissions S."/>
        </authorList>
    </citation>
    <scope>NUCLEOTIDE SEQUENCE [LARGE SCALE GENOMIC DNA]</scope>
    <source>
        <strain evidence="2">ATCC 12950</strain>
    </source>
</reference>
<dbReference type="NCBIfam" id="TIGR04500">
    <property type="entry name" value="PpiC_rel_mature"/>
    <property type="match status" value="1"/>
</dbReference>
<protein>
    <submittedName>
        <fullName evidence="1">Putative peptide maturation system protein</fullName>
    </submittedName>
</protein>
<dbReference type="STRING" id="58117.SAMN05421833_111169"/>
<dbReference type="RefSeq" id="WP_076435874.1">
    <property type="nucleotide sequence ID" value="NZ_FTNI01000011.1"/>
</dbReference>
<dbReference type="Proteomes" id="UP000186096">
    <property type="component" value="Unassembled WGS sequence"/>
</dbReference>
<name>A0A1N7CB84_9ACTN</name>
<dbReference type="AlphaFoldDB" id="A0A1N7CB84"/>
<accession>A0A1N7CB84</accession>
<organism evidence="1 2">
    <name type="scientific">Microbispora rosea</name>
    <dbReference type="NCBI Taxonomy" id="58117"/>
    <lineage>
        <taxon>Bacteria</taxon>
        <taxon>Bacillati</taxon>
        <taxon>Actinomycetota</taxon>
        <taxon>Actinomycetes</taxon>
        <taxon>Streptosporangiales</taxon>
        <taxon>Streptosporangiaceae</taxon>
        <taxon>Microbispora</taxon>
    </lineage>
</organism>
<gene>
    <name evidence="1" type="ORF">SAMN05421833_111169</name>
</gene>
<dbReference type="SUPFAM" id="SSF109998">
    <property type="entry name" value="Triger factor/SurA peptide-binding domain-like"/>
    <property type="match status" value="1"/>
</dbReference>
<dbReference type="EMBL" id="FTNI01000011">
    <property type="protein sequence ID" value="SIR60875.1"/>
    <property type="molecule type" value="Genomic_DNA"/>
</dbReference>
<evidence type="ECO:0000313" key="2">
    <source>
        <dbReference type="Proteomes" id="UP000186096"/>
    </source>
</evidence>
<keyword evidence="2" id="KW-1185">Reference proteome</keyword>
<dbReference type="OrthoDB" id="4466141at2"/>
<dbReference type="InterPro" id="IPR027304">
    <property type="entry name" value="Trigger_fact/SurA_dom_sf"/>
</dbReference>
<dbReference type="InterPro" id="IPR030985">
    <property type="entry name" value="PpiC-rel_mature"/>
</dbReference>